<dbReference type="InterPro" id="IPR050639">
    <property type="entry name" value="SSR_resolvase"/>
</dbReference>
<dbReference type="SUPFAM" id="SSF53041">
    <property type="entry name" value="Resolvase-like"/>
    <property type="match status" value="1"/>
</dbReference>
<proteinExistence type="predicted"/>
<dbReference type="CDD" id="cd00338">
    <property type="entry name" value="Ser_Recombinase"/>
    <property type="match status" value="1"/>
</dbReference>
<dbReference type="Pfam" id="PF00239">
    <property type="entry name" value="Resolvase"/>
    <property type="match status" value="1"/>
</dbReference>
<organism evidence="7 8">
    <name type="scientific">Methanomethylophilus alvi</name>
    <dbReference type="NCBI Taxonomy" id="1291540"/>
    <lineage>
        <taxon>Archaea</taxon>
        <taxon>Methanobacteriati</taxon>
        <taxon>Thermoplasmatota</taxon>
        <taxon>Thermoplasmata</taxon>
        <taxon>Methanomassiliicoccales</taxon>
        <taxon>Methanomethylophilaceae</taxon>
        <taxon>Methanomethylophilus</taxon>
    </lineage>
</organism>
<evidence type="ECO:0000256" key="3">
    <source>
        <dbReference type="ARBA" id="ARBA00023172"/>
    </source>
</evidence>
<dbReference type="RefSeq" id="WP_015504767.1">
    <property type="nucleotide sequence ID" value="NZ_CP017686.1"/>
</dbReference>
<evidence type="ECO:0000313" key="8">
    <source>
        <dbReference type="Proteomes" id="UP000273278"/>
    </source>
</evidence>
<dbReference type="PANTHER" id="PTHR30461">
    <property type="entry name" value="DNA-INVERTASE FROM LAMBDOID PROPHAGE"/>
    <property type="match status" value="1"/>
</dbReference>
<evidence type="ECO:0000256" key="4">
    <source>
        <dbReference type="SAM" id="MobiDB-lite"/>
    </source>
</evidence>
<evidence type="ECO:0000259" key="5">
    <source>
        <dbReference type="PROSITE" id="PS51736"/>
    </source>
</evidence>
<feature type="region of interest" description="Disordered" evidence="4">
    <location>
        <begin position="263"/>
        <end position="283"/>
    </location>
</feature>
<dbReference type="Gene3D" id="3.40.50.1390">
    <property type="entry name" value="Resolvase, N-terminal catalytic domain"/>
    <property type="match status" value="1"/>
</dbReference>
<keyword evidence="3" id="KW-0233">DNA recombination</keyword>
<protein>
    <submittedName>
        <fullName evidence="7">Recombinase family protein</fullName>
    </submittedName>
</protein>
<dbReference type="GeneID" id="41321665"/>
<dbReference type="PROSITE" id="PS51737">
    <property type="entry name" value="RECOMBINASE_DNA_BIND"/>
    <property type="match status" value="1"/>
</dbReference>
<dbReference type="Proteomes" id="UP000273278">
    <property type="component" value="Chromosome"/>
</dbReference>
<dbReference type="InterPro" id="IPR038109">
    <property type="entry name" value="DNA_bind_recomb_sf"/>
</dbReference>
<dbReference type="AlphaFoldDB" id="A0A3G3IH70"/>
<dbReference type="EMBL" id="CP017686">
    <property type="protein sequence ID" value="AYQ55028.1"/>
    <property type="molecule type" value="Genomic_DNA"/>
</dbReference>
<dbReference type="PROSITE" id="PS51736">
    <property type="entry name" value="RECOMBINASES_3"/>
    <property type="match status" value="1"/>
</dbReference>
<keyword evidence="1" id="KW-0229">DNA integration</keyword>
<evidence type="ECO:0000256" key="2">
    <source>
        <dbReference type="ARBA" id="ARBA00023125"/>
    </source>
</evidence>
<dbReference type="Gene3D" id="3.90.1750.20">
    <property type="entry name" value="Putative Large Serine Recombinase, Chain B, Domain 2"/>
    <property type="match status" value="1"/>
</dbReference>
<feature type="domain" description="Recombinase" evidence="6">
    <location>
        <begin position="163"/>
        <end position="267"/>
    </location>
</feature>
<dbReference type="PANTHER" id="PTHR30461:SF23">
    <property type="entry name" value="DNA RECOMBINASE-RELATED"/>
    <property type="match status" value="1"/>
</dbReference>
<dbReference type="GO" id="GO:0015074">
    <property type="term" value="P:DNA integration"/>
    <property type="evidence" value="ECO:0007669"/>
    <property type="project" value="UniProtKB-KW"/>
</dbReference>
<evidence type="ECO:0000259" key="6">
    <source>
        <dbReference type="PROSITE" id="PS51737"/>
    </source>
</evidence>
<dbReference type="InterPro" id="IPR011109">
    <property type="entry name" value="DNA_bind_recombinase_dom"/>
</dbReference>
<evidence type="ECO:0000313" key="7">
    <source>
        <dbReference type="EMBL" id="AYQ55028.1"/>
    </source>
</evidence>
<keyword evidence="2" id="KW-0238">DNA-binding</keyword>
<name>A0A3G3IH70_9ARCH</name>
<gene>
    <name evidence="7" type="ORF">BKD89_04320</name>
</gene>
<dbReference type="OMA" id="SIEQPNY"/>
<dbReference type="InterPro" id="IPR036162">
    <property type="entry name" value="Resolvase-like_N_sf"/>
</dbReference>
<sequence>MVLAALYARVSTEEQAIEGYSIDAQKDLLSNYCVAQDYGIFKIYVDDGFSGRNDKRPAYREMMAEMDEWDVMVVLKMDRIHRNSRNFMNMMDELGRHGKQFISATENLDTTNAMGKFVMSMIQSIAQLESEQIGERTYVGMREKAETMRNTPQGSRTLGFNPPYGYLLDGGLMTAVPEELRVVREVFDEYLAGNSLAKIAESLNRSGLRTRRGNRWTVYNLSTILHNPVYAGYLRWEDLTFRHYAETPLDPVTFNRVQTMAMAKERNPSKRSPRLLPEEDFEL</sequence>
<dbReference type="GO" id="GO:0000150">
    <property type="term" value="F:DNA strand exchange activity"/>
    <property type="evidence" value="ECO:0007669"/>
    <property type="project" value="InterPro"/>
</dbReference>
<dbReference type="InterPro" id="IPR006119">
    <property type="entry name" value="Resolv_N"/>
</dbReference>
<dbReference type="InterPro" id="IPR006118">
    <property type="entry name" value="Recombinase_CS"/>
</dbReference>
<dbReference type="SMART" id="SM00857">
    <property type="entry name" value="Resolvase"/>
    <property type="match status" value="1"/>
</dbReference>
<dbReference type="GO" id="GO:0003677">
    <property type="term" value="F:DNA binding"/>
    <property type="evidence" value="ECO:0007669"/>
    <property type="project" value="UniProtKB-KW"/>
</dbReference>
<evidence type="ECO:0000256" key="1">
    <source>
        <dbReference type="ARBA" id="ARBA00022908"/>
    </source>
</evidence>
<dbReference type="Pfam" id="PF07508">
    <property type="entry name" value="Recombinase"/>
    <property type="match status" value="1"/>
</dbReference>
<feature type="domain" description="Resolvase/invertase-type recombinase catalytic" evidence="5">
    <location>
        <begin position="3"/>
        <end position="148"/>
    </location>
</feature>
<dbReference type="PROSITE" id="PS00397">
    <property type="entry name" value="RECOMBINASES_1"/>
    <property type="match status" value="1"/>
</dbReference>
<accession>A0A3G3IH70</accession>
<reference evidence="7 8" key="1">
    <citation type="submission" date="2016-10" db="EMBL/GenBank/DDBJ databases">
        <title>Complete genome of the TMA-utilizing, human hosted archaeon Methanomethylophilus alvus Gen. nov, sp. nov., strain Mx-05, derived from a pure culture.</title>
        <authorList>
            <person name="Brugere J.-F."/>
            <person name="Ben Hania W."/>
            <person name="Chaudhary P.P."/>
            <person name="Gaci N."/>
            <person name="Borrel G."/>
            <person name="Cao Van Tuat L."/>
            <person name="Fardeau M.-L."/>
            <person name="Harris H.M.B."/>
            <person name="O'Toole P.W."/>
            <person name="Ollivier B."/>
        </authorList>
    </citation>
    <scope>NUCLEOTIDE SEQUENCE [LARGE SCALE GENOMIC DNA]</scope>
    <source>
        <strain evidence="7 8">Mx-05</strain>
    </source>
</reference>